<evidence type="ECO:0008006" key="5">
    <source>
        <dbReference type="Google" id="ProtNLM"/>
    </source>
</evidence>
<proteinExistence type="predicted"/>
<dbReference type="EMBL" id="CP022685">
    <property type="protein sequence ID" value="ATL26256.1"/>
    <property type="molecule type" value="Genomic_DNA"/>
</dbReference>
<dbReference type="AlphaFoldDB" id="A0A291Q434"/>
<dbReference type="Proteomes" id="UP000221011">
    <property type="component" value="Chromosome"/>
</dbReference>
<accession>A0A291Q434</accession>
<evidence type="ECO:0000313" key="4">
    <source>
        <dbReference type="Proteomes" id="UP000221011"/>
    </source>
</evidence>
<sequence>MSRTTTRRIPTNPRNHYRALAVGAALLMTTGAAGAAVAAGDDPGHPLSASSSHLVSASSSHPGKAAGPREAAALTGSAKMYRKTAEDVTFTFDAHLAAKDRNDPSQATGTFHFVHLDEPGGKGGWAKGRIDCLMTGGKVATATGVIDETNLPEIKDKRVGFTVDDKGRGKGTQDRVGYSWAAYGGTQGQPDTLAKCASSAPYEKVRKGTGDFDVLPWKFDYPTGR</sequence>
<gene>
    <name evidence="3" type="ORF">KY5_1238</name>
</gene>
<feature type="signal peptide" evidence="2">
    <location>
        <begin position="1"/>
        <end position="35"/>
    </location>
</feature>
<organism evidence="3 4">
    <name type="scientific">Streptomyces formicae</name>
    <dbReference type="NCBI Taxonomy" id="1616117"/>
    <lineage>
        <taxon>Bacteria</taxon>
        <taxon>Bacillati</taxon>
        <taxon>Actinomycetota</taxon>
        <taxon>Actinomycetes</taxon>
        <taxon>Kitasatosporales</taxon>
        <taxon>Streptomycetaceae</taxon>
        <taxon>Streptomyces</taxon>
    </lineage>
</organism>
<feature type="chain" id="PRO_5013262458" description="Repetin" evidence="2">
    <location>
        <begin position="36"/>
        <end position="225"/>
    </location>
</feature>
<reference evidence="3 4" key="1">
    <citation type="submission" date="2017-08" db="EMBL/GenBank/DDBJ databases">
        <title>Complete Genome Sequence of Streptomyces formicae KY5, the formicamycin producer.</title>
        <authorList>
            <person name="Holmes N.A."/>
            <person name="Devine R."/>
            <person name="Qin Z."/>
            <person name="Seipke R.F."/>
            <person name="Wilkinson B."/>
            <person name="Hutchings M.I."/>
        </authorList>
    </citation>
    <scope>NUCLEOTIDE SEQUENCE [LARGE SCALE GENOMIC DNA]</scope>
    <source>
        <strain evidence="3 4">KY5</strain>
    </source>
</reference>
<evidence type="ECO:0000256" key="2">
    <source>
        <dbReference type="SAM" id="SignalP"/>
    </source>
</evidence>
<keyword evidence="4" id="KW-1185">Reference proteome</keyword>
<feature type="region of interest" description="Disordered" evidence="1">
    <location>
        <begin position="44"/>
        <end position="71"/>
    </location>
</feature>
<evidence type="ECO:0000256" key="1">
    <source>
        <dbReference type="SAM" id="MobiDB-lite"/>
    </source>
</evidence>
<feature type="compositionally biased region" description="Low complexity" evidence="1">
    <location>
        <begin position="47"/>
        <end position="61"/>
    </location>
</feature>
<name>A0A291Q434_9ACTN</name>
<protein>
    <recommendedName>
        <fullName evidence="5">Repetin</fullName>
    </recommendedName>
</protein>
<dbReference type="KEGG" id="sfk:KY5_1238"/>
<keyword evidence="2" id="KW-0732">Signal</keyword>
<evidence type="ECO:0000313" key="3">
    <source>
        <dbReference type="EMBL" id="ATL26256.1"/>
    </source>
</evidence>